<sequence length="342" mass="38523">MKQPLYKKIYGDLQQMIDSGTLAPESKLPTEMELSEKYQVSRITSKRALTELESEGYIYREQGRGSFVKKQQTEHVQTGKILFVLPFANDLSLGNFTEGIYPIIQEHSYELLMTPSDYLEQRSAQMILQEFDGLIYYAVTSEAQLDLLFELAALDFPVVTLDKKLYDFSFPAVLSDNFQGGQLAINQLVHDGHQKIGYIFGATHHPQSVRQRYLGYIDGLKKSDLAFRTKLDDPAATIKTAITYIQENQLTAAICENDLVAIELMRQLKQANYQLPKDFSIIGFDDIQAASLIDPPLTTIAQNFAELGKLAGEKILALIKQTATPDEKVPVKLVLRQSTTNK</sequence>
<dbReference type="Pfam" id="PF13377">
    <property type="entry name" value="Peripla_BP_3"/>
    <property type="match status" value="1"/>
</dbReference>
<dbReference type="RefSeq" id="WP_086350348.1">
    <property type="nucleotide sequence ID" value="NZ_CP147247.1"/>
</dbReference>
<keyword evidence="3" id="KW-0804">Transcription</keyword>
<dbReference type="Proteomes" id="UP000195141">
    <property type="component" value="Chromosome"/>
</dbReference>
<dbReference type="PANTHER" id="PTHR30146:SF109">
    <property type="entry name" value="HTH-TYPE TRANSCRIPTIONAL REGULATOR GALS"/>
    <property type="match status" value="1"/>
</dbReference>
<dbReference type="PRINTS" id="PR00035">
    <property type="entry name" value="HTHGNTR"/>
</dbReference>
<dbReference type="SUPFAM" id="SSF53822">
    <property type="entry name" value="Periplasmic binding protein-like I"/>
    <property type="match status" value="1"/>
</dbReference>
<evidence type="ECO:0000313" key="5">
    <source>
        <dbReference type="EMBL" id="OTP12767.1"/>
    </source>
</evidence>
<dbReference type="OrthoDB" id="9813468at2"/>
<feature type="domain" description="HTH gntR-type" evidence="4">
    <location>
        <begin position="3"/>
        <end position="71"/>
    </location>
</feature>
<dbReference type="InterPro" id="IPR036388">
    <property type="entry name" value="WH-like_DNA-bd_sf"/>
</dbReference>
<keyword evidence="1" id="KW-0805">Transcription regulation</keyword>
<dbReference type="InterPro" id="IPR036390">
    <property type="entry name" value="WH_DNA-bd_sf"/>
</dbReference>
<dbReference type="FunFam" id="1.10.10.10:FF:000079">
    <property type="entry name" value="GntR family transcriptional regulator"/>
    <property type="match status" value="1"/>
</dbReference>
<dbReference type="CDD" id="cd06267">
    <property type="entry name" value="PBP1_LacI_sugar_binding-like"/>
    <property type="match status" value="1"/>
</dbReference>
<keyword evidence="2" id="KW-0238">DNA-binding</keyword>
<proteinExistence type="predicted"/>
<dbReference type="GO" id="GO:0000976">
    <property type="term" value="F:transcription cis-regulatory region binding"/>
    <property type="evidence" value="ECO:0007669"/>
    <property type="project" value="TreeGrafter"/>
</dbReference>
<dbReference type="InterPro" id="IPR028082">
    <property type="entry name" value="Peripla_BP_I"/>
</dbReference>
<reference evidence="6" key="2">
    <citation type="submission" date="2017-05" db="EMBL/GenBank/DDBJ databases">
        <authorList>
            <consortium name="The Broad Institute Genomics Platform"/>
            <consortium name="The Broad Institute Genomic Center for Infectious Diseases"/>
            <person name="Earl A."/>
            <person name="Manson A."/>
            <person name="Schwartman J."/>
            <person name="Gilmore M."/>
            <person name="Abouelleil A."/>
            <person name="Cao P."/>
            <person name="Chapman S."/>
            <person name="Cusick C."/>
            <person name="Shea T."/>
            <person name="Young S."/>
            <person name="Neafsey D."/>
            <person name="Nusbaum C."/>
            <person name="Birren B."/>
        </authorList>
    </citation>
    <scope>NUCLEOTIDE SEQUENCE</scope>
    <source>
        <strain evidence="6">9E7_DIV0242</strain>
    </source>
</reference>
<name>A0A242K472_9ENTE</name>
<protein>
    <recommendedName>
        <fullName evidence="4">HTH gntR-type domain-containing protein</fullName>
    </recommendedName>
</protein>
<dbReference type="InterPro" id="IPR046335">
    <property type="entry name" value="LacI/GalR-like_sensor"/>
</dbReference>
<reference evidence="5" key="1">
    <citation type="submission" date="2017-05" db="EMBL/GenBank/DDBJ databases">
        <title>The Genome Sequence of Enterococcus sp. 9E7_DIV0242.</title>
        <authorList>
            <consortium name="The Broad Institute Genomics Platform"/>
            <consortium name="The Broad Institute Genomic Center for Infectious Diseases"/>
            <person name="Earl A."/>
            <person name="Manson A."/>
            <person name="Schwartman J."/>
            <person name="Gilmore M."/>
            <person name="Abouelleil A."/>
            <person name="Cao P."/>
            <person name="Chapman S."/>
            <person name="Cusick C."/>
            <person name="Shea T."/>
            <person name="Young S."/>
            <person name="Neafsey D."/>
            <person name="Nusbaum C."/>
            <person name="Birren B."/>
        </authorList>
    </citation>
    <scope>NUCLEOTIDE SEQUENCE [LARGE SCALE GENOMIC DNA]</scope>
    <source>
        <strain evidence="5">9E7_DIV0242</strain>
    </source>
</reference>
<dbReference type="InterPro" id="IPR000524">
    <property type="entry name" value="Tscrpt_reg_HTH_GntR"/>
</dbReference>
<evidence type="ECO:0000256" key="2">
    <source>
        <dbReference type="ARBA" id="ARBA00023125"/>
    </source>
</evidence>
<evidence type="ECO:0000313" key="6">
    <source>
        <dbReference type="EMBL" id="WYJ89663.1"/>
    </source>
</evidence>
<dbReference type="EMBL" id="NGMM01000006">
    <property type="protein sequence ID" value="OTP12767.1"/>
    <property type="molecule type" value="Genomic_DNA"/>
</dbReference>
<evidence type="ECO:0000256" key="3">
    <source>
        <dbReference type="ARBA" id="ARBA00023163"/>
    </source>
</evidence>
<gene>
    <name evidence="6" type="ORF">A5888_001386</name>
    <name evidence="5" type="ORF">A5888_003346</name>
</gene>
<dbReference type="SUPFAM" id="SSF46785">
    <property type="entry name" value="Winged helix' DNA-binding domain"/>
    <property type="match status" value="1"/>
</dbReference>
<evidence type="ECO:0000259" key="4">
    <source>
        <dbReference type="PROSITE" id="PS50949"/>
    </source>
</evidence>
<dbReference type="EMBL" id="CP147247">
    <property type="protein sequence ID" value="WYJ89663.1"/>
    <property type="molecule type" value="Genomic_DNA"/>
</dbReference>
<evidence type="ECO:0000256" key="1">
    <source>
        <dbReference type="ARBA" id="ARBA00023015"/>
    </source>
</evidence>
<reference evidence="6" key="3">
    <citation type="submission" date="2024-03" db="EMBL/GenBank/DDBJ databases">
        <title>The Genome Sequence of Enterococcus sp. DIV0242b.</title>
        <authorList>
            <consortium name="The Broad Institute Genomics Platform"/>
            <consortium name="The Broad Institute Microbial Omics Core"/>
            <consortium name="The Broad Institute Genomic Center for Infectious Diseases"/>
            <person name="Earl A."/>
            <person name="Manson A."/>
            <person name="Gilmore M."/>
            <person name="Schwartman J."/>
            <person name="Shea T."/>
            <person name="Abouelleil A."/>
            <person name="Cao P."/>
            <person name="Chapman S."/>
            <person name="Cusick C."/>
            <person name="Young S."/>
            <person name="Neafsey D."/>
            <person name="Nusbaum C."/>
            <person name="Birren B."/>
        </authorList>
    </citation>
    <scope>NUCLEOTIDE SEQUENCE</scope>
    <source>
        <strain evidence="6">9E7_DIV0242</strain>
    </source>
</reference>
<dbReference type="GO" id="GO:0003700">
    <property type="term" value="F:DNA-binding transcription factor activity"/>
    <property type="evidence" value="ECO:0007669"/>
    <property type="project" value="InterPro"/>
</dbReference>
<dbReference type="Pfam" id="PF00392">
    <property type="entry name" value="GntR"/>
    <property type="match status" value="1"/>
</dbReference>
<dbReference type="Gene3D" id="1.10.10.10">
    <property type="entry name" value="Winged helix-like DNA-binding domain superfamily/Winged helix DNA-binding domain"/>
    <property type="match status" value="1"/>
</dbReference>
<accession>A0A242K472</accession>
<dbReference type="AlphaFoldDB" id="A0A242K472"/>
<dbReference type="Gene3D" id="3.40.50.2300">
    <property type="match status" value="2"/>
</dbReference>
<dbReference type="PROSITE" id="PS50949">
    <property type="entry name" value="HTH_GNTR"/>
    <property type="match status" value="1"/>
</dbReference>
<evidence type="ECO:0000313" key="7">
    <source>
        <dbReference type="Proteomes" id="UP000195141"/>
    </source>
</evidence>
<dbReference type="SMART" id="SM00345">
    <property type="entry name" value="HTH_GNTR"/>
    <property type="match status" value="1"/>
</dbReference>
<organism evidence="5">
    <name type="scientific">Candidatus Enterococcus clewellii</name>
    <dbReference type="NCBI Taxonomy" id="1834193"/>
    <lineage>
        <taxon>Bacteria</taxon>
        <taxon>Bacillati</taxon>
        <taxon>Bacillota</taxon>
        <taxon>Bacilli</taxon>
        <taxon>Lactobacillales</taxon>
        <taxon>Enterococcaceae</taxon>
        <taxon>Enterococcus</taxon>
    </lineage>
</organism>
<dbReference type="PANTHER" id="PTHR30146">
    <property type="entry name" value="LACI-RELATED TRANSCRIPTIONAL REPRESSOR"/>
    <property type="match status" value="1"/>
</dbReference>
<dbReference type="CDD" id="cd07377">
    <property type="entry name" value="WHTH_GntR"/>
    <property type="match status" value="1"/>
</dbReference>
<keyword evidence="7" id="KW-1185">Reference proteome</keyword>